<dbReference type="Proteomes" id="UP000250462">
    <property type="component" value="Unassembled WGS sequence"/>
</dbReference>
<dbReference type="Gene3D" id="3.40.50.720">
    <property type="entry name" value="NAD(P)-binding Rossmann-like Domain"/>
    <property type="match status" value="1"/>
</dbReference>
<sequence length="274" mass="27668">MEGAFVSDDPWTGRVALVTGAGAGIGSGVAELLVARGATVVGVDRDADALRRVADGIAAAPGTFQPAPAEVTDAERLAEVAAEIGTDLGGLDALVCAAGVQRYGTVDVTDPATYDEVMDVNVGGAFNACRIGVPLLRARGGGAVVLVSSAQAYATQTDVAAYTASKSALLGLMRALAVDHAPEGIRVNAVCPGSIDTPMLRWAADLFSGDRPADDVLADWGRSHPIGRVGTTREVADAVEFLLSERAAFITGADLKVDGGLTAGLAAALPKADA</sequence>
<evidence type="ECO:0000256" key="2">
    <source>
        <dbReference type="ARBA" id="ARBA00023002"/>
    </source>
</evidence>
<reference evidence="3 4" key="1">
    <citation type="submission" date="2018-06" db="EMBL/GenBank/DDBJ databases">
        <title>Phytoactinopolyspora halophila sp. nov., a novel halophilic actinomycete isolated from a saline soil in China.</title>
        <authorList>
            <person name="Tang S.-K."/>
        </authorList>
    </citation>
    <scope>NUCLEOTIDE SEQUENCE [LARGE SCALE GENOMIC DNA]</scope>
    <source>
        <strain evidence="3 4">YIM 96934</strain>
    </source>
</reference>
<dbReference type="SUPFAM" id="SSF51735">
    <property type="entry name" value="NAD(P)-binding Rossmann-fold domains"/>
    <property type="match status" value="1"/>
</dbReference>
<gene>
    <name evidence="3" type="ORF">DPM12_21485</name>
</gene>
<dbReference type="Pfam" id="PF13561">
    <property type="entry name" value="adh_short_C2"/>
    <property type="match status" value="1"/>
</dbReference>
<evidence type="ECO:0000256" key="1">
    <source>
        <dbReference type="ARBA" id="ARBA00006484"/>
    </source>
</evidence>
<dbReference type="InterPro" id="IPR002347">
    <property type="entry name" value="SDR_fam"/>
</dbReference>
<dbReference type="InterPro" id="IPR036291">
    <property type="entry name" value="NAD(P)-bd_dom_sf"/>
</dbReference>
<comment type="similarity">
    <text evidence="1">Belongs to the short-chain dehydrogenases/reductases (SDR) family.</text>
</comment>
<accession>A0A329QAB4</accession>
<dbReference type="PRINTS" id="PR00080">
    <property type="entry name" value="SDRFAMILY"/>
</dbReference>
<dbReference type="InterPro" id="IPR051122">
    <property type="entry name" value="SDR_DHRS6-like"/>
</dbReference>
<dbReference type="OrthoDB" id="286404at2"/>
<dbReference type="FunFam" id="3.40.50.720:FF:000084">
    <property type="entry name" value="Short-chain dehydrogenase reductase"/>
    <property type="match status" value="1"/>
</dbReference>
<keyword evidence="2" id="KW-0560">Oxidoreductase</keyword>
<dbReference type="PANTHER" id="PTHR43477:SF1">
    <property type="entry name" value="DIHYDROANTICAPSIN 7-DEHYDROGENASE"/>
    <property type="match status" value="1"/>
</dbReference>
<evidence type="ECO:0000313" key="4">
    <source>
        <dbReference type="Proteomes" id="UP000250462"/>
    </source>
</evidence>
<protein>
    <submittedName>
        <fullName evidence="3">Short-chain dehydrogenase</fullName>
    </submittedName>
</protein>
<organism evidence="3 4">
    <name type="scientific">Phytoactinopolyspora halophila</name>
    <dbReference type="NCBI Taxonomy" id="1981511"/>
    <lineage>
        <taxon>Bacteria</taxon>
        <taxon>Bacillati</taxon>
        <taxon>Actinomycetota</taxon>
        <taxon>Actinomycetes</taxon>
        <taxon>Jiangellales</taxon>
        <taxon>Jiangellaceae</taxon>
        <taxon>Phytoactinopolyspora</taxon>
    </lineage>
</organism>
<dbReference type="AlphaFoldDB" id="A0A329QAB4"/>
<dbReference type="InterPro" id="IPR020904">
    <property type="entry name" value="Sc_DH/Rdtase_CS"/>
</dbReference>
<dbReference type="PRINTS" id="PR00081">
    <property type="entry name" value="GDHRDH"/>
</dbReference>
<dbReference type="EMBL" id="QMIG01000045">
    <property type="protein sequence ID" value="RAW09350.1"/>
    <property type="molecule type" value="Genomic_DNA"/>
</dbReference>
<dbReference type="GO" id="GO:0016491">
    <property type="term" value="F:oxidoreductase activity"/>
    <property type="evidence" value="ECO:0007669"/>
    <property type="project" value="UniProtKB-KW"/>
</dbReference>
<keyword evidence="4" id="KW-1185">Reference proteome</keyword>
<comment type="caution">
    <text evidence="3">The sequence shown here is derived from an EMBL/GenBank/DDBJ whole genome shotgun (WGS) entry which is preliminary data.</text>
</comment>
<dbReference type="PROSITE" id="PS00061">
    <property type="entry name" value="ADH_SHORT"/>
    <property type="match status" value="1"/>
</dbReference>
<proteinExistence type="inferred from homology"/>
<dbReference type="CDD" id="cd05233">
    <property type="entry name" value="SDR_c"/>
    <property type="match status" value="1"/>
</dbReference>
<evidence type="ECO:0000313" key="3">
    <source>
        <dbReference type="EMBL" id="RAW09350.1"/>
    </source>
</evidence>
<name>A0A329QAB4_9ACTN</name>
<dbReference type="PANTHER" id="PTHR43477">
    <property type="entry name" value="DIHYDROANTICAPSIN 7-DEHYDROGENASE"/>
    <property type="match status" value="1"/>
</dbReference>